<dbReference type="EMBL" id="AP017424">
    <property type="protein sequence ID" value="BAU87664.1"/>
    <property type="molecule type" value="Genomic_DNA"/>
</dbReference>
<name>A0A160P865_STRLU</name>
<accession>A0A160P865</accession>
<dbReference type="AlphaFoldDB" id="A0A160P865"/>
<dbReference type="KEGG" id="slau:SLA_6798"/>
<gene>
    <name evidence="2" type="ORF">SLA_6798</name>
</gene>
<keyword evidence="3" id="KW-1185">Reference proteome</keyword>
<reference evidence="2 3" key="1">
    <citation type="journal article" date="2016" name="Genome Announc.">
        <title>Complete Genome Sequence of Thiostrepton-Producing Streptomyces laurentii ATCC 31255.</title>
        <authorList>
            <person name="Doi K."/>
            <person name="Fujino Y."/>
            <person name="Nagayoshi Y."/>
            <person name="Ohshima T."/>
            <person name="Ogata S."/>
        </authorList>
    </citation>
    <scope>NUCLEOTIDE SEQUENCE [LARGE SCALE GENOMIC DNA]</scope>
    <source>
        <strain evidence="2 3">ATCC 31255</strain>
    </source>
</reference>
<evidence type="ECO:0008006" key="4">
    <source>
        <dbReference type="Google" id="ProtNLM"/>
    </source>
</evidence>
<feature type="region of interest" description="Disordered" evidence="1">
    <location>
        <begin position="68"/>
        <end position="87"/>
    </location>
</feature>
<proteinExistence type="predicted"/>
<evidence type="ECO:0000313" key="3">
    <source>
        <dbReference type="Proteomes" id="UP000217676"/>
    </source>
</evidence>
<evidence type="ECO:0000256" key="1">
    <source>
        <dbReference type="SAM" id="MobiDB-lite"/>
    </source>
</evidence>
<evidence type="ECO:0000313" key="2">
    <source>
        <dbReference type="EMBL" id="BAU87664.1"/>
    </source>
</evidence>
<dbReference type="RefSeq" id="WP_359872990.1">
    <property type="nucleotide sequence ID" value="NZ_JBEYHT010000004.1"/>
</dbReference>
<protein>
    <recommendedName>
        <fullName evidence="4">Alkylmercury lyase</fullName>
    </recommendedName>
</protein>
<sequence length="127" mass="13592">MDHQGQQDHQEHTNHGHVRVEVLVVPDCPHQEPAEERVREALADAGLGGQAFTTRVIADEAEAERTGFLGSPSIHVDGRDPFAPPGGAKPALTCRLYRTPDGLDGVPDRAALRRAIETAARSGDSAD</sequence>
<organism evidence="2 3">
    <name type="scientific">Streptomyces laurentii</name>
    <dbReference type="NCBI Taxonomy" id="39478"/>
    <lineage>
        <taxon>Bacteria</taxon>
        <taxon>Bacillati</taxon>
        <taxon>Actinomycetota</taxon>
        <taxon>Actinomycetes</taxon>
        <taxon>Kitasatosporales</taxon>
        <taxon>Streptomycetaceae</taxon>
        <taxon>Streptomyces</taxon>
    </lineage>
</organism>
<dbReference type="Proteomes" id="UP000217676">
    <property type="component" value="Chromosome"/>
</dbReference>